<dbReference type="Pfam" id="PF08241">
    <property type="entry name" value="Methyltransf_11"/>
    <property type="match status" value="1"/>
</dbReference>
<accession>X1NDI3</accession>
<dbReference type="AlphaFoldDB" id="X1NDI3"/>
<proteinExistence type="predicted"/>
<dbReference type="GO" id="GO:0008757">
    <property type="term" value="F:S-adenosylmethionine-dependent methyltransferase activity"/>
    <property type="evidence" value="ECO:0007669"/>
    <property type="project" value="InterPro"/>
</dbReference>
<organism evidence="2">
    <name type="scientific">marine sediment metagenome</name>
    <dbReference type="NCBI Taxonomy" id="412755"/>
    <lineage>
        <taxon>unclassified sequences</taxon>
        <taxon>metagenomes</taxon>
        <taxon>ecological metagenomes</taxon>
    </lineage>
</organism>
<dbReference type="Gene3D" id="3.40.50.150">
    <property type="entry name" value="Vaccinia Virus protein VP39"/>
    <property type="match status" value="1"/>
</dbReference>
<dbReference type="SUPFAM" id="SSF53335">
    <property type="entry name" value="S-adenosyl-L-methionine-dependent methyltransferases"/>
    <property type="match status" value="1"/>
</dbReference>
<dbReference type="PANTHER" id="PTHR43861:SF6">
    <property type="entry name" value="METHYLTRANSFERASE TYPE 11"/>
    <property type="match status" value="1"/>
</dbReference>
<sequence>FANPFIKYTYFKKRKDVIKLLPKLNKNAILLDAGCSIGTFEETLNDIAFPLYKIIGVDFAPEAIKIARSKTVPNTDFLCKSINNLPFENNLFDCIVMIAVIEHLSNKRKALNELKRTLKEKGQIIITTPNKKNIILKIHNFLLEIASRIISKKEVDKDEYLSRKELTQLLKEDFVIKKSIIRYFIPLSFTVHKRTIGLFPLLPPSLNLKLTKFSTNDENIKVPSILREYFAWTIFVVAEKKAKIND</sequence>
<evidence type="ECO:0000313" key="2">
    <source>
        <dbReference type="EMBL" id="GAI28261.1"/>
    </source>
</evidence>
<comment type="caution">
    <text evidence="2">The sequence shown here is derived from an EMBL/GenBank/DDBJ whole genome shotgun (WGS) entry which is preliminary data.</text>
</comment>
<feature type="domain" description="Methyltransferase type 11" evidence="1">
    <location>
        <begin position="31"/>
        <end position="126"/>
    </location>
</feature>
<reference evidence="2" key="1">
    <citation type="journal article" date="2014" name="Front. Microbiol.">
        <title>High frequency of phylogenetically diverse reductive dehalogenase-homologous genes in deep subseafloor sedimentary metagenomes.</title>
        <authorList>
            <person name="Kawai M."/>
            <person name="Futagami T."/>
            <person name="Toyoda A."/>
            <person name="Takaki Y."/>
            <person name="Nishi S."/>
            <person name="Hori S."/>
            <person name="Arai W."/>
            <person name="Tsubouchi T."/>
            <person name="Morono Y."/>
            <person name="Uchiyama I."/>
            <person name="Ito T."/>
            <person name="Fujiyama A."/>
            <person name="Inagaki F."/>
            <person name="Takami H."/>
        </authorList>
    </citation>
    <scope>NUCLEOTIDE SEQUENCE</scope>
    <source>
        <strain evidence="2">Expedition CK06-06</strain>
    </source>
</reference>
<gene>
    <name evidence="2" type="ORF">S06H3_28368</name>
</gene>
<feature type="non-terminal residue" evidence="2">
    <location>
        <position position="1"/>
    </location>
</feature>
<dbReference type="CDD" id="cd02440">
    <property type="entry name" value="AdoMet_MTases"/>
    <property type="match status" value="1"/>
</dbReference>
<dbReference type="InterPro" id="IPR013216">
    <property type="entry name" value="Methyltransf_11"/>
</dbReference>
<evidence type="ECO:0000259" key="1">
    <source>
        <dbReference type="Pfam" id="PF08241"/>
    </source>
</evidence>
<protein>
    <recommendedName>
        <fullName evidence="1">Methyltransferase type 11 domain-containing protein</fullName>
    </recommendedName>
</protein>
<name>X1NDI3_9ZZZZ</name>
<dbReference type="EMBL" id="BARV01016545">
    <property type="protein sequence ID" value="GAI28261.1"/>
    <property type="molecule type" value="Genomic_DNA"/>
</dbReference>
<dbReference type="InterPro" id="IPR029063">
    <property type="entry name" value="SAM-dependent_MTases_sf"/>
</dbReference>
<dbReference type="PANTHER" id="PTHR43861">
    <property type="entry name" value="TRANS-ACONITATE 2-METHYLTRANSFERASE-RELATED"/>
    <property type="match status" value="1"/>
</dbReference>